<evidence type="ECO:0000256" key="2">
    <source>
        <dbReference type="ARBA" id="ARBA00023002"/>
    </source>
</evidence>
<dbReference type="RefSeq" id="WP_166379777.1">
    <property type="nucleotide sequence ID" value="NZ_BAAATT010000005.1"/>
</dbReference>
<accession>A0A8J3L6I8</accession>
<comment type="caution">
    <text evidence="4">The sequence shown here is derived from an EMBL/GenBank/DDBJ whole genome shotgun (WGS) entry which is preliminary data.</text>
</comment>
<dbReference type="PANTHER" id="PTHR43180:SF66">
    <property type="entry name" value="SHORT-CHAIN DEHYDROGENASE_REDUCTASE FAMILY PROTEIN"/>
    <property type="match status" value="1"/>
</dbReference>
<evidence type="ECO:0000313" key="5">
    <source>
        <dbReference type="Proteomes" id="UP000660339"/>
    </source>
</evidence>
<protein>
    <submittedName>
        <fullName evidence="4">Dehydrogenase</fullName>
    </submittedName>
</protein>
<gene>
    <name evidence="4" type="ORF">Cme02nite_36850</name>
</gene>
<dbReference type="InterPro" id="IPR036291">
    <property type="entry name" value="NAD(P)-bd_dom_sf"/>
</dbReference>
<name>A0A8J3L6I8_9ACTN</name>
<organism evidence="4 5">
    <name type="scientific">Catellatospora methionotrophica</name>
    <dbReference type="NCBI Taxonomy" id="121620"/>
    <lineage>
        <taxon>Bacteria</taxon>
        <taxon>Bacillati</taxon>
        <taxon>Actinomycetota</taxon>
        <taxon>Actinomycetes</taxon>
        <taxon>Micromonosporales</taxon>
        <taxon>Micromonosporaceae</taxon>
        <taxon>Catellatospora</taxon>
    </lineage>
</organism>
<proteinExistence type="inferred from homology"/>
<keyword evidence="2" id="KW-0560">Oxidoreductase</keyword>
<dbReference type="Proteomes" id="UP000660339">
    <property type="component" value="Unassembled WGS sequence"/>
</dbReference>
<keyword evidence="5" id="KW-1185">Reference proteome</keyword>
<evidence type="ECO:0000256" key="3">
    <source>
        <dbReference type="SAM" id="MobiDB-lite"/>
    </source>
</evidence>
<sequence length="268" mass="27608">MIDQPVALVTGGGGAIGAAFARHLAARGYHPVVADLDAGAAATVADAVGGTAHALDVSDQQANRELVDTILARHGRLDVVCLHAGVPSGQRATEPLDLARYRRATNVNIDGVVFGIDAALPALSVRGGHIVVTSTLAVLDPSRANPLYTLTKAAVLGFVRALANPLKPRAITINALCPGFVDTPMLDALRPLLVEQGFPILTPDDIAAALGHVIDEGGTGDAWALVPGQPPTRYAYPPIPVPLMPDGSPVPELRLPPPPLPTPVTGRA</sequence>
<dbReference type="PANTHER" id="PTHR43180">
    <property type="entry name" value="3-OXOACYL-(ACYL-CARRIER-PROTEIN) REDUCTASE (AFU_ORTHOLOGUE AFUA_6G11210)"/>
    <property type="match status" value="1"/>
</dbReference>
<evidence type="ECO:0000313" key="4">
    <source>
        <dbReference type="EMBL" id="GIG15353.1"/>
    </source>
</evidence>
<dbReference type="EMBL" id="BONJ01000020">
    <property type="protein sequence ID" value="GIG15353.1"/>
    <property type="molecule type" value="Genomic_DNA"/>
</dbReference>
<evidence type="ECO:0000256" key="1">
    <source>
        <dbReference type="ARBA" id="ARBA00006484"/>
    </source>
</evidence>
<comment type="similarity">
    <text evidence="1">Belongs to the short-chain dehydrogenases/reductases (SDR) family.</text>
</comment>
<dbReference type="Gene3D" id="3.40.50.720">
    <property type="entry name" value="NAD(P)-binding Rossmann-like Domain"/>
    <property type="match status" value="1"/>
</dbReference>
<dbReference type="PRINTS" id="PR00081">
    <property type="entry name" value="GDHRDH"/>
</dbReference>
<reference evidence="4" key="1">
    <citation type="submission" date="2021-01" db="EMBL/GenBank/DDBJ databases">
        <title>Whole genome shotgun sequence of Catellatospora methionotrophica NBRC 14553.</title>
        <authorList>
            <person name="Komaki H."/>
            <person name="Tamura T."/>
        </authorList>
    </citation>
    <scope>NUCLEOTIDE SEQUENCE</scope>
    <source>
        <strain evidence="4">NBRC 14553</strain>
    </source>
</reference>
<dbReference type="SUPFAM" id="SSF51735">
    <property type="entry name" value="NAD(P)-binding Rossmann-fold domains"/>
    <property type="match status" value="1"/>
</dbReference>
<dbReference type="GO" id="GO:0016491">
    <property type="term" value="F:oxidoreductase activity"/>
    <property type="evidence" value="ECO:0007669"/>
    <property type="project" value="UniProtKB-KW"/>
</dbReference>
<feature type="region of interest" description="Disordered" evidence="3">
    <location>
        <begin position="247"/>
        <end position="268"/>
    </location>
</feature>
<dbReference type="AlphaFoldDB" id="A0A8J3L6I8"/>
<dbReference type="Pfam" id="PF00106">
    <property type="entry name" value="adh_short"/>
    <property type="match status" value="1"/>
</dbReference>
<dbReference type="InterPro" id="IPR002347">
    <property type="entry name" value="SDR_fam"/>
</dbReference>